<proteinExistence type="predicted"/>
<organism evidence="2 3">
    <name type="scientific">Pseudoscardovia suis</name>
    <dbReference type="NCBI Taxonomy" id="987063"/>
    <lineage>
        <taxon>Bacteria</taxon>
        <taxon>Bacillati</taxon>
        <taxon>Actinomycetota</taxon>
        <taxon>Actinomycetes</taxon>
        <taxon>Bifidobacteriales</taxon>
        <taxon>Bifidobacteriaceae</taxon>
        <taxon>Pseudoscardovia</taxon>
    </lineage>
</organism>
<gene>
    <name evidence="2" type="ORF">PSSU_1010</name>
</gene>
<dbReference type="RefSeq" id="WP_094691360.1">
    <property type="nucleotide sequence ID" value="NZ_MWWQ01000008.1"/>
</dbReference>
<name>A0A261EX15_9BIFI</name>
<feature type="region of interest" description="Disordered" evidence="1">
    <location>
        <begin position="271"/>
        <end position="295"/>
    </location>
</feature>
<dbReference type="EMBL" id="MWWQ01000008">
    <property type="protein sequence ID" value="OZG51387.1"/>
    <property type="molecule type" value="Genomic_DNA"/>
</dbReference>
<dbReference type="Proteomes" id="UP000216454">
    <property type="component" value="Unassembled WGS sequence"/>
</dbReference>
<evidence type="ECO:0000313" key="2">
    <source>
        <dbReference type="EMBL" id="OZG51387.1"/>
    </source>
</evidence>
<dbReference type="OrthoDB" id="3238275at2"/>
<evidence type="ECO:0000313" key="3">
    <source>
        <dbReference type="Proteomes" id="UP000216454"/>
    </source>
</evidence>
<protein>
    <submittedName>
        <fullName evidence="2">Uncharacterized protein</fullName>
    </submittedName>
</protein>
<dbReference type="AlphaFoldDB" id="A0A261EX15"/>
<sequence length="295" mass="32169">MNNSDWNDPELVRRLCDEAPVRDAAETGQRLMAMWPLTKPLYLENDTKYAEELQVRLTQEFAKLIIGDPELAQSVTLADADFVYEGAQSIPGRPQEIVDALVAANEAYDAAADYSDDGDARHLVSAAQKTGARVDYGEDAELTGAAAEFAQTLDAGDAFVDQIEQDSQSLGDPVERVSVALCAVGLAFYGAMQASRALAESTDGNLVAGMISSALYCNELGERHGVPRVFFDADTLAKLNRPMEPAQFVRAVAHAASLEWSRHKADVVWDPDAAKADAEEADRKREREELAKKFQ</sequence>
<keyword evidence="3" id="KW-1185">Reference proteome</keyword>
<reference evidence="2 3" key="1">
    <citation type="journal article" date="2017" name="BMC Genomics">
        <title>Comparative genomic and phylogenomic analyses of the Bifidobacteriaceae family.</title>
        <authorList>
            <person name="Lugli G.A."/>
            <person name="Milani C."/>
            <person name="Turroni F."/>
            <person name="Duranti S."/>
            <person name="Mancabelli L."/>
            <person name="Mangifesta M."/>
            <person name="Ferrario C."/>
            <person name="Modesto M."/>
            <person name="Mattarelli P."/>
            <person name="Jiri K."/>
            <person name="van Sinderen D."/>
            <person name="Ventura M."/>
        </authorList>
    </citation>
    <scope>NUCLEOTIDE SEQUENCE [LARGE SCALE GENOMIC DNA]</scope>
    <source>
        <strain evidence="2 3">DSM 24744</strain>
    </source>
</reference>
<accession>A0A261EX15</accession>
<evidence type="ECO:0000256" key="1">
    <source>
        <dbReference type="SAM" id="MobiDB-lite"/>
    </source>
</evidence>
<comment type="caution">
    <text evidence="2">The sequence shown here is derived from an EMBL/GenBank/DDBJ whole genome shotgun (WGS) entry which is preliminary data.</text>
</comment>